<evidence type="ECO:0000256" key="7">
    <source>
        <dbReference type="SAM" id="MobiDB-lite"/>
    </source>
</evidence>
<feature type="transmembrane region" description="Helical" evidence="8">
    <location>
        <begin position="53"/>
        <end position="75"/>
    </location>
</feature>
<keyword evidence="2" id="KW-0813">Transport</keyword>
<feature type="transmembrane region" description="Helical" evidence="8">
    <location>
        <begin position="113"/>
        <end position="135"/>
    </location>
</feature>
<comment type="caution">
    <text evidence="10">The sequence shown here is derived from an EMBL/GenBank/DDBJ whole genome shotgun (WGS) entry which is preliminary data.</text>
</comment>
<evidence type="ECO:0000256" key="6">
    <source>
        <dbReference type="ARBA" id="ARBA00023136"/>
    </source>
</evidence>
<dbReference type="PANTHER" id="PTHR32468">
    <property type="entry name" value="CATION/H + ANTIPORTER"/>
    <property type="match status" value="1"/>
</dbReference>
<dbReference type="InterPro" id="IPR050794">
    <property type="entry name" value="CPA2_transporter"/>
</dbReference>
<feature type="region of interest" description="Disordered" evidence="7">
    <location>
        <begin position="465"/>
        <end position="484"/>
    </location>
</feature>
<keyword evidence="5" id="KW-0406">Ion transport</keyword>
<reference evidence="10 11" key="1">
    <citation type="journal article" date="2020" name="ISME J.">
        <title>Uncovering the hidden diversity of litter-decomposition mechanisms in mushroom-forming fungi.</title>
        <authorList>
            <person name="Floudas D."/>
            <person name="Bentzer J."/>
            <person name="Ahren D."/>
            <person name="Johansson T."/>
            <person name="Persson P."/>
            <person name="Tunlid A."/>
        </authorList>
    </citation>
    <scope>NUCLEOTIDE SEQUENCE [LARGE SCALE GENOMIC DNA]</scope>
    <source>
        <strain evidence="10 11">CBS 101986</strain>
    </source>
</reference>
<dbReference type="GO" id="GO:0015297">
    <property type="term" value="F:antiporter activity"/>
    <property type="evidence" value="ECO:0007669"/>
    <property type="project" value="InterPro"/>
</dbReference>
<feature type="domain" description="Cation/H+ exchanger transmembrane" evidence="9">
    <location>
        <begin position="69"/>
        <end position="451"/>
    </location>
</feature>
<feature type="transmembrane region" description="Helical" evidence="8">
    <location>
        <begin position="293"/>
        <end position="326"/>
    </location>
</feature>
<keyword evidence="3 8" id="KW-0812">Transmembrane</keyword>
<protein>
    <recommendedName>
        <fullName evidence="9">Cation/H+ exchanger transmembrane domain-containing protein</fullName>
    </recommendedName>
</protein>
<dbReference type="GO" id="GO:0016020">
    <property type="term" value="C:membrane"/>
    <property type="evidence" value="ECO:0007669"/>
    <property type="project" value="UniProtKB-SubCell"/>
</dbReference>
<name>A0A8H5F3X5_9AGAR</name>
<feature type="transmembrane region" description="Helical" evidence="8">
    <location>
        <begin position="368"/>
        <end position="392"/>
    </location>
</feature>
<evidence type="ECO:0000313" key="11">
    <source>
        <dbReference type="Proteomes" id="UP000567179"/>
    </source>
</evidence>
<keyword evidence="4 8" id="KW-1133">Transmembrane helix</keyword>
<evidence type="ECO:0000259" key="9">
    <source>
        <dbReference type="Pfam" id="PF00999"/>
    </source>
</evidence>
<feature type="transmembrane region" description="Helical" evidence="8">
    <location>
        <begin position="82"/>
        <end position="101"/>
    </location>
</feature>
<dbReference type="GO" id="GO:1902600">
    <property type="term" value="P:proton transmembrane transport"/>
    <property type="evidence" value="ECO:0007669"/>
    <property type="project" value="InterPro"/>
</dbReference>
<keyword evidence="6 8" id="KW-0472">Membrane</keyword>
<feature type="transmembrane region" description="Helical" evidence="8">
    <location>
        <begin position="218"/>
        <end position="244"/>
    </location>
</feature>
<sequence>MKRLLWVNSVTTSSNSSRGLPLSRSSLLTASVTEQGGVISGDDPTHYNPSNPIRLWIIQLVIIVSMTQFLSLFLSRIRQPRVIAEVIGGVILGPTVMGKIPHFQEKIFPKDSIPLLTVTSTVGLILFLFLVALEIDTRLLKRNIRAAATVSVAGLGIPLALGAGLGAGVYNEFIKPLDKNVNYGYFLLFVAVAIGITAFPVLCRILTELKLLDTEVGLVTLSAGIGNDVVGWVLLALTVALVNASSPLTALWVLLASAGYTVVLLFPGKWAYRWLAQRSGSLEQGTPTPLMMTLTLLIVFISAFFTDIIGVHAIFGGFLAGLIIPHDNGYAISIVEKIEDLVSILFLPIYFTLSGLKTDLSLLDNGITWGYIILICAVAFLSKFLSSGIAAYANGFNWRESSAIGSLMSCKGLVELIVLNIGLQADILDPRTFSMFVVHALVLTFMTTPLVIFFYPPQFRIHHRGDGTKGGQETSAPAPKPIGDDEQRTKFVVVLDKIEAIPAAMTISQLLQPSALETASNEEKIVVATSAAPSTIKIEALRLMELTNRTSAVLRSQEAESLILNDPVVSVYRTFGQLNSLQVSASLSVVNFDEFPQAIADHVRATHSEMVIVPWPRGVTSVADSDEAGTGAIKSEARNPFDGVFHRTTTQDQTSSYVYSEHIRNVFAKSPSDTALFVDRGISGTPQAGNQQHLFLAFIGGPDDRLALSFLVQLCERPWVTATVVKIVKTDDDVKEKNSSEETSTPPTQPNLHHTVAAADTVYGQHNTQTRLASDTADNILWSRYAQPSSSPKSGGALSRIAFHTENAARPLHRIVELVKEEVAESATEAEKALIVIAGRSRRLAVESLSAEYSAMTAQLAAPVSSSVPKTLGDVGAALVSSNVNASLLVVQAGPSAAL</sequence>
<dbReference type="Proteomes" id="UP000567179">
    <property type="component" value="Unassembled WGS sequence"/>
</dbReference>
<feature type="region of interest" description="Disordered" evidence="7">
    <location>
        <begin position="732"/>
        <end position="752"/>
    </location>
</feature>
<dbReference type="InterPro" id="IPR006153">
    <property type="entry name" value="Cation/H_exchanger_TM"/>
</dbReference>
<evidence type="ECO:0000256" key="2">
    <source>
        <dbReference type="ARBA" id="ARBA00022448"/>
    </source>
</evidence>
<keyword evidence="11" id="KW-1185">Reference proteome</keyword>
<evidence type="ECO:0000256" key="4">
    <source>
        <dbReference type="ARBA" id="ARBA00022989"/>
    </source>
</evidence>
<dbReference type="PANTHER" id="PTHR32468:SF0">
    <property type="entry name" value="K(+)_H(+) ANTIPORTER 1"/>
    <property type="match status" value="1"/>
</dbReference>
<feature type="compositionally biased region" description="Polar residues" evidence="7">
    <location>
        <begin position="741"/>
        <end position="752"/>
    </location>
</feature>
<evidence type="ECO:0000256" key="3">
    <source>
        <dbReference type="ARBA" id="ARBA00022692"/>
    </source>
</evidence>
<dbReference type="EMBL" id="JAACJJ010000028">
    <property type="protein sequence ID" value="KAF5322333.1"/>
    <property type="molecule type" value="Genomic_DNA"/>
</dbReference>
<feature type="transmembrane region" description="Helical" evidence="8">
    <location>
        <begin position="435"/>
        <end position="455"/>
    </location>
</feature>
<evidence type="ECO:0000256" key="5">
    <source>
        <dbReference type="ARBA" id="ARBA00023065"/>
    </source>
</evidence>
<evidence type="ECO:0000313" key="10">
    <source>
        <dbReference type="EMBL" id="KAF5322333.1"/>
    </source>
</evidence>
<evidence type="ECO:0000256" key="1">
    <source>
        <dbReference type="ARBA" id="ARBA00004141"/>
    </source>
</evidence>
<feature type="transmembrane region" description="Helical" evidence="8">
    <location>
        <begin position="147"/>
        <end position="171"/>
    </location>
</feature>
<feature type="transmembrane region" description="Helical" evidence="8">
    <location>
        <begin position="183"/>
        <end position="206"/>
    </location>
</feature>
<comment type="subcellular location">
    <subcellularLocation>
        <location evidence="1">Membrane</location>
        <topology evidence="1">Multi-pass membrane protein</topology>
    </subcellularLocation>
</comment>
<dbReference type="Gene3D" id="1.20.1530.20">
    <property type="match status" value="1"/>
</dbReference>
<dbReference type="Pfam" id="PF00999">
    <property type="entry name" value="Na_H_Exchanger"/>
    <property type="match status" value="1"/>
</dbReference>
<dbReference type="AlphaFoldDB" id="A0A8H5F3X5"/>
<feature type="transmembrane region" description="Helical" evidence="8">
    <location>
        <begin position="250"/>
        <end position="272"/>
    </location>
</feature>
<accession>A0A8H5F3X5</accession>
<dbReference type="OrthoDB" id="2687058at2759"/>
<organism evidence="10 11">
    <name type="scientific">Psilocybe cf. subviscida</name>
    <dbReference type="NCBI Taxonomy" id="2480587"/>
    <lineage>
        <taxon>Eukaryota</taxon>
        <taxon>Fungi</taxon>
        <taxon>Dikarya</taxon>
        <taxon>Basidiomycota</taxon>
        <taxon>Agaricomycotina</taxon>
        <taxon>Agaricomycetes</taxon>
        <taxon>Agaricomycetidae</taxon>
        <taxon>Agaricales</taxon>
        <taxon>Agaricineae</taxon>
        <taxon>Strophariaceae</taxon>
        <taxon>Psilocybe</taxon>
    </lineage>
</organism>
<gene>
    <name evidence="10" type="ORF">D9619_000239</name>
</gene>
<proteinExistence type="predicted"/>
<dbReference type="InterPro" id="IPR038770">
    <property type="entry name" value="Na+/solute_symporter_sf"/>
</dbReference>
<evidence type="ECO:0000256" key="8">
    <source>
        <dbReference type="SAM" id="Phobius"/>
    </source>
</evidence>